<dbReference type="Proteomes" id="UP000076925">
    <property type="component" value="Unassembled WGS sequence"/>
</dbReference>
<organism evidence="2 3">
    <name type="scientific">Scytonema hofmannii PCC 7110</name>
    <dbReference type="NCBI Taxonomy" id="128403"/>
    <lineage>
        <taxon>Bacteria</taxon>
        <taxon>Bacillati</taxon>
        <taxon>Cyanobacteriota</taxon>
        <taxon>Cyanophyceae</taxon>
        <taxon>Nostocales</taxon>
        <taxon>Scytonemataceae</taxon>
        <taxon>Scytonema</taxon>
    </lineage>
</organism>
<dbReference type="GO" id="GO:0016887">
    <property type="term" value="F:ATP hydrolysis activity"/>
    <property type="evidence" value="ECO:0007669"/>
    <property type="project" value="InterPro"/>
</dbReference>
<feature type="domain" description="AAA+ ATPase" evidence="1">
    <location>
        <begin position="39"/>
        <end position="191"/>
    </location>
</feature>
<comment type="caution">
    <text evidence="2">The sequence shown here is derived from an EMBL/GenBank/DDBJ whole genome shotgun (WGS) entry which is preliminary data.</text>
</comment>
<dbReference type="SUPFAM" id="SSF52540">
    <property type="entry name" value="P-loop containing nucleoside triphosphate hydrolases"/>
    <property type="match status" value="1"/>
</dbReference>
<evidence type="ECO:0000313" key="3">
    <source>
        <dbReference type="Proteomes" id="UP000076925"/>
    </source>
</evidence>
<protein>
    <submittedName>
        <fullName evidence="2">AAA family ATPase</fullName>
    </submittedName>
</protein>
<dbReference type="SMART" id="SM00382">
    <property type="entry name" value="AAA"/>
    <property type="match status" value="1"/>
</dbReference>
<dbReference type="InterPro" id="IPR003593">
    <property type="entry name" value="AAA+_ATPase"/>
</dbReference>
<dbReference type="EMBL" id="ANNX02000077">
    <property type="protein sequence ID" value="KYC34678.1"/>
    <property type="molecule type" value="Genomic_DNA"/>
</dbReference>
<reference evidence="2 3" key="1">
    <citation type="journal article" date="2013" name="Genome Biol. Evol.">
        <title>Genomes of Stigonematalean cyanobacteria (subsection V) and the evolution of oxygenic photosynthesis from prokaryotes to plastids.</title>
        <authorList>
            <person name="Dagan T."/>
            <person name="Roettger M."/>
            <person name="Stucken K."/>
            <person name="Landan G."/>
            <person name="Koch R."/>
            <person name="Major P."/>
            <person name="Gould S.B."/>
            <person name="Goremykin V.V."/>
            <person name="Rippka R."/>
            <person name="Tandeau de Marsac N."/>
            <person name="Gugger M."/>
            <person name="Lockhart P.J."/>
            <person name="Allen J.F."/>
            <person name="Brune I."/>
            <person name="Maus I."/>
            <person name="Puhler A."/>
            <person name="Martin W.F."/>
        </authorList>
    </citation>
    <scope>NUCLEOTIDE SEQUENCE [LARGE SCALE GENOMIC DNA]</scope>
    <source>
        <strain evidence="2 3">PCC 7110</strain>
    </source>
</reference>
<dbReference type="RefSeq" id="WP_017749970.1">
    <property type="nucleotide sequence ID" value="NZ_KQ976356.1"/>
</dbReference>
<dbReference type="InterPro" id="IPR049945">
    <property type="entry name" value="AAA_22"/>
</dbReference>
<dbReference type="InterPro" id="IPR052026">
    <property type="entry name" value="ExeA_AAA_ATPase_DNA-bind"/>
</dbReference>
<accession>A0A139WQH8</accession>
<dbReference type="AlphaFoldDB" id="A0A139WQH8"/>
<keyword evidence="3" id="KW-1185">Reference proteome</keyword>
<dbReference type="PANTHER" id="PTHR35894">
    <property type="entry name" value="GENERAL SECRETION PATHWAY PROTEIN A-RELATED"/>
    <property type="match status" value="1"/>
</dbReference>
<sequence>MLTEVMEHFRLVREFSKAGYYETEHQKQMFKDIKFAIYSGKLVAITGIIGCGKTTTLRRLFEVLEKEGKILVSKSLSVDKDRATLPTLIAALFYDLSTDKEIKIPKDGEKRERELRDLIRKGKKPVALFVDEAHDLHYSTLKGLKRLIEIVEDGGGTLSVVLAGHPKLKNDLRRPTMEEIGYRATVFSLEGIVGSQREYIEWLVSKCTIEDTQISDILSAEAVELLAMRLRTPLQIEQHLTLAFEAAYLFGEKPVTTTIIESVLSKQMDDLEPTLTRHGYDVRGLAEQFNAKPAEIKLLFRGQLDPARSRELHEQMLAAGLPL</sequence>
<dbReference type="InterPro" id="IPR027417">
    <property type="entry name" value="P-loop_NTPase"/>
</dbReference>
<name>A0A139WQH8_9CYAN</name>
<dbReference type="Gene3D" id="3.40.50.300">
    <property type="entry name" value="P-loop containing nucleotide triphosphate hydrolases"/>
    <property type="match status" value="1"/>
</dbReference>
<evidence type="ECO:0000313" key="2">
    <source>
        <dbReference type="EMBL" id="KYC34678.1"/>
    </source>
</evidence>
<dbReference type="STRING" id="128403.WA1_50655"/>
<dbReference type="PANTHER" id="PTHR35894:SF1">
    <property type="entry name" value="PHOSPHORIBULOKINASE _ URIDINE KINASE FAMILY"/>
    <property type="match status" value="1"/>
</dbReference>
<proteinExistence type="predicted"/>
<dbReference type="OrthoDB" id="9783370at2"/>
<gene>
    <name evidence="2" type="ORF">WA1_50655</name>
</gene>
<dbReference type="Pfam" id="PF13401">
    <property type="entry name" value="AAA_22"/>
    <property type="match status" value="1"/>
</dbReference>
<evidence type="ECO:0000259" key="1">
    <source>
        <dbReference type="SMART" id="SM00382"/>
    </source>
</evidence>